<evidence type="ECO:0000313" key="12">
    <source>
        <dbReference type="EMBL" id="GHG01552.1"/>
    </source>
</evidence>
<dbReference type="InterPro" id="IPR006483">
    <property type="entry name" value="CRISPR-assoc_Cas3_HD"/>
</dbReference>
<dbReference type="InterPro" id="IPR050547">
    <property type="entry name" value="DEAD_box_RNA_helicases"/>
</dbReference>
<keyword evidence="3" id="KW-0540">Nuclease</keyword>
<evidence type="ECO:0000256" key="5">
    <source>
        <dbReference type="ARBA" id="ARBA00022741"/>
    </source>
</evidence>
<evidence type="ECO:0000256" key="3">
    <source>
        <dbReference type="ARBA" id="ARBA00022722"/>
    </source>
</evidence>
<dbReference type="SUPFAM" id="SSF52540">
    <property type="entry name" value="P-loop containing nucleoside triphosphate hydrolases"/>
    <property type="match status" value="1"/>
</dbReference>
<evidence type="ECO:0000256" key="2">
    <source>
        <dbReference type="ARBA" id="ARBA00009046"/>
    </source>
</evidence>
<dbReference type="InterPro" id="IPR014001">
    <property type="entry name" value="Helicase_ATP-bd"/>
</dbReference>
<comment type="caution">
    <text evidence="12">The sequence shown here is derived from an EMBL/GenBank/DDBJ whole genome shotgun (WGS) entry which is preliminary data.</text>
</comment>
<accession>A0ABQ3K482</accession>
<evidence type="ECO:0000256" key="8">
    <source>
        <dbReference type="ARBA" id="ARBA00022840"/>
    </source>
</evidence>
<keyword evidence="5" id="KW-0547">Nucleotide-binding</keyword>
<dbReference type="GO" id="GO:0004519">
    <property type="term" value="F:endonuclease activity"/>
    <property type="evidence" value="ECO:0007669"/>
    <property type="project" value="UniProtKB-KW"/>
</dbReference>
<dbReference type="CDD" id="cd09641">
    <property type="entry name" value="Cas3''_I"/>
    <property type="match status" value="1"/>
</dbReference>
<dbReference type="Pfam" id="PF18019">
    <property type="entry name" value="Cas3_HD"/>
    <property type="match status" value="1"/>
</dbReference>
<dbReference type="InterPro" id="IPR038257">
    <property type="entry name" value="CRISPR-assoc_Cas3_HD_sf"/>
</dbReference>
<evidence type="ECO:0000256" key="10">
    <source>
        <dbReference type="SAM" id="MobiDB-lite"/>
    </source>
</evidence>
<dbReference type="Pfam" id="PF22590">
    <property type="entry name" value="Cas3-like_C_2"/>
    <property type="match status" value="1"/>
</dbReference>
<organism evidence="12 13">
    <name type="scientific">Deinococcus piscis</name>
    <dbReference type="NCBI Taxonomy" id="394230"/>
    <lineage>
        <taxon>Bacteria</taxon>
        <taxon>Thermotogati</taxon>
        <taxon>Deinococcota</taxon>
        <taxon>Deinococci</taxon>
        <taxon>Deinococcales</taxon>
        <taxon>Deinococcaceae</taxon>
        <taxon>Deinococcus</taxon>
    </lineage>
</organism>
<keyword evidence="6" id="KW-0378">Hydrolase</keyword>
<dbReference type="Pfam" id="PF18395">
    <property type="entry name" value="Cas3_C"/>
    <property type="match status" value="1"/>
</dbReference>
<dbReference type="PANTHER" id="PTHR47963:SF9">
    <property type="entry name" value="CRISPR-ASSOCIATED ENDONUCLEASE_HELICASE CAS3"/>
    <property type="match status" value="1"/>
</dbReference>
<dbReference type="PROSITE" id="PS51643">
    <property type="entry name" value="HD_CAS3"/>
    <property type="match status" value="1"/>
</dbReference>
<evidence type="ECO:0000256" key="6">
    <source>
        <dbReference type="ARBA" id="ARBA00022801"/>
    </source>
</evidence>
<proteinExistence type="inferred from homology"/>
<comment type="similarity">
    <text evidence="1">In the N-terminal section; belongs to the CRISPR-associated nuclease Cas3-HD family.</text>
</comment>
<evidence type="ECO:0000256" key="1">
    <source>
        <dbReference type="ARBA" id="ARBA00006847"/>
    </source>
</evidence>
<keyword evidence="12" id="KW-0255">Endonuclease</keyword>
<dbReference type="Proteomes" id="UP000632154">
    <property type="component" value="Unassembled WGS sequence"/>
</dbReference>
<dbReference type="InterPro" id="IPR001650">
    <property type="entry name" value="Helicase_C-like"/>
</dbReference>
<evidence type="ECO:0000256" key="7">
    <source>
        <dbReference type="ARBA" id="ARBA00022806"/>
    </source>
</evidence>
<name>A0ABQ3K482_9DEIO</name>
<keyword evidence="7" id="KW-0347">Helicase</keyword>
<feature type="domain" description="HD Cas3-type" evidence="11">
    <location>
        <begin position="24"/>
        <end position="217"/>
    </location>
</feature>
<comment type="similarity">
    <text evidence="2">In the central section; belongs to the CRISPR-associated helicase Cas3 family.</text>
</comment>
<keyword evidence="8" id="KW-0067">ATP-binding</keyword>
<dbReference type="InterPro" id="IPR027417">
    <property type="entry name" value="P-loop_NTPase"/>
</dbReference>
<dbReference type="PANTHER" id="PTHR47963">
    <property type="entry name" value="DEAD-BOX ATP-DEPENDENT RNA HELICASE 47, MITOCHONDRIAL"/>
    <property type="match status" value="1"/>
</dbReference>
<evidence type="ECO:0000256" key="4">
    <source>
        <dbReference type="ARBA" id="ARBA00022723"/>
    </source>
</evidence>
<dbReference type="RefSeq" id="WP_189642792.1">
    <property type="nucleotide sequence ID" value="NZ_BNAL01000012.1"/>
</dbReference>
<dbReference type="NCBIfam" id="TIGR01596">
    <property type="entry name" value="cas3_HD"/>
    <property type="match status" value="1"/>
</dbReference>
<gene>
    <name evidence="12" type="primary">cas3</name>
    <name evidence="12" type="ORF">GCM10017783_12220</name>
</gene>
<protein>
    <submittedName>
        <fullName evidence="12">CRISPR-associated endonuclease/helicase Cas3</fullName>
    </submittedName>
</protein>
<feature type="region of interest" description="Disordered" evidence="10">
    <location>
        <begin position="802"/>
        <end position="837"/>
    </location>
</feature>
<dbReference type="SMART" id="SM00490">
    <property type="entry name" value="HELICc"/>
    <property type="match status" value="1"/>
</dbReference>
<evidence type="ECO:0000259" key="11">
    <source>
        <dbReference type="PROSITE" id="PS51643"/>
    </source>
</evidence>
<dbReference type="EMBL" id="BNAL01000012">
    <property type="protein sequence ID" value="GHG01552.1"/>
    <property type="molecule type" value="Genomic_DNA"/>
</dbReference>
<dbReference type="CDD" id="cd17930">
    <property type="entry name" value="DEXHc_cas3"/>
    <property type="match status" value="1"/>
</dbReference>
<evidence type="ECO:0000313" key="13">
    <source>
        <dbReference type="Proteomes" id="UP000632154"/>
    </source>
</evidence>
<dbReference type="InterPro" id="IPR054712">
    <property type="entry name" value="Cas3-like_dom"/>
</dbReference>
<dbReference type="NCBIfam" id="TIGR01587">
    <property type="entry name" value="cas3_core"/>
    <property type="match status" value="1"/>
</dbReference>
<dbReference type="Gene3D" id="3.40.50.300">
    <property type="entry name" value="P-loop containing nucleotide triphosphate hydrolases"/>
    <property type="match status" value="2"/>
</dbReference>
<evidence type="ECO:0000256" key="9">
    <source>
        <dbReference type="ARBA" id="ARBA00023118"/>
    </source>
</evidence>
<dbReference type="InterPro" id="IPR041372">
    <property type="entry name" value="Cas3_C"/>
</dbReference>
<feature type="compositionally biased region" description="Acidic residues" evidence="10">
    <location>
        <begin position="818"/>
        <end position="832"/>
    </location>
</feature>
<dbReference type="InterPro" id="IPR006474">
    <property type="entry name" value="Helicase_Cas3_CRISPR-ass_core"/>
</dbReference>
<sequence>MTLSNLPPVTQVTASLWAKSPRQPGEVKLGVLEHLLNVAACAAEILELEPPQVGAQMAADLGLSREQGLPWVLALIALHDLGKASPAFQVLWPGGKAEVDTRLNFSELLREPYTPHGVATEALLPAFLQSLGWSAALTKQVADAVGCHHGFRVEDTRQLDLAEAQKGSVGWEKVRRELCRLVCRAVGAEYTAVPTVTELSAPAFMRLAGLTSFADWLGSSFPLPTQTDFSAYVDPAAYFARARAQAREVLREQVHWPQFSTLHPHLPPLEEAFGYLAGGDFRPRPLQTALAGALAQASGPALVLVEAPMGEGKTEAALYAYLQLQHAAQHRGLYVALPTQATGSAMFGRLVEFLRAQGSEKAVSIQLAHGGTLLNDEFQERVTNTQLFYRTNTDSESADSVAAVRVEEWFTSRKRALLDEFGVGTVDQALLGVLGVSHQFVRLWGLGNRVVVLDEVHAYDTYTSELIAALVAWLRALGSSVVIMSATLPDESRRRLLAAWGAADIPDAATYPRWTVATQMVATQAGAVTSGTVPATDAAGNRSRPAQQIALRPLASSTEAVARQAVDLTVGGGCAAIIVNTVQRAQQVQREVVRLLREQGIAAQTCTAGGPKGAEKLGVLLYHARYPADERQHREKAVLKYLGKGGLRPERFILIATQVAEQSLDFDADVMISDLAPVDLLLQRAGRLHRHARPPESRRGHTQPVLYVSGLDAWPAEAMQAEAWGRVYAPALLYRTWRTLQGRAGLTLPDELDPLVQEVYGAPGSVHDLPDERREAVERAEAQLRSVREGLESKGRSAHIGLPDEFWSTPLHRHPEEPDTESVNDDALAGEDDFPRTRLGDKSVRLVPVRQRADGVWVVCPPPGAMQPKNEPWTELVTQHQTLQKGDTETAKRIYQRSLGVARWELVAAAERGDLWPHGLGSGHRGWQTHPLLRDVQPLDLTAGHRDFGKVRVRLDPELGLVYESLP</sequence>
<keyword evidence="4" id="KW-0479">Metal-binding</keyword>
<dbReference type="SMART" id="SM00487">
    <property type="entry name" value="DEXDc"/>
    <property type="match status" value="1"/>
</dbReference>
<keyword evidence="9" id="KW-0051">Antiviral defense</keyword>
<keyword evidence="13" id="KW-1185">Reference proteome</keyword>
<dbReference type="SUPFAM" id="SSF109604">
    <property type="entry name" value="HD-domain/PDEase-like"/>
    <property type="match status" value="1"/>
</dbReference>
<dbReference type="Gene3D" id="1.10.3210.30">
    <property type="match status" value="1"/>
</dbReference>
<reference evidence="13" key="1">
    <citation type="journal article" date="2019" name="Int. J. Syst. Evol. Microbiol.">
        <title>The Global Catalogue of Microorganisms (GCM) 10K type strain sequencing project: providing services to taxonomists for standard genome sequencing and annotation.</title>
        <authorList>
            <consortium name="The Broad Institute Genomics Platform"/>
            <consortium name="The Broad Institute Genome Sequencing Center for Infectious Disease"/>
            <person name="Wu L."/>
            <person name="Ma J."/>
        </authorList>
    </citation>
    <scope>NUCLEOTIDE SEQUENCE [LARGE SCALE GENOMIC DNA]</scope>
    <source>
        <strain evidence="13">CGMCC 1.18439</strain>
    </source>
</reference>